<reference evidence="1" key="2">
    <citation type="submission" date="2020-09" db="EMBL/GenBank/DDBJ databases">
        <authorList>
            <person name="Sun Q."/>
            <person name="Ohkuma M."/>
        </authorList>
    </citation>
    <scope>NUCLEOTIDE SEQUENCE</scope>
    <source>
        <strain evidence="1">JCM 4988</strain>
    </source>
</reference>
<evidence type="ECO:0000313" key="1">
    <source>
        <dbReference type="EMBL" id="GGZ36349.1"/>
    </source>
</evidence>
<name>A0A918Q6W3_9ACTN</name>
<proteinExistence type="predicted"/>
<reference evidence="1" key="1">
    <citation type="journal article" date="2014" name="Int. J. Syst. Evol. Microbiol.">
        <title>Complete genome sequence of Corynebacterium casei LMG S-19264T (=DSM 44701T), isolated from a smear-ripened cheese.</title>
        <authorList>
            <consortium name="US DOE Joint Genome Institute (JGI-PGF)"/>
            <person name="Walter F."/>
            <person name="Albersmeier A."/>
            <person name="Kalinowski J."/>
            <person name="Ruckert C."/>
        </authorList>
    </citation>
    <scope>NUCLEOTIDE SEQUENCE</scope>
    <source>
        <strain evidence="1">JCM 4988</strain>
    </source>
</reference>
<keyword evidence="2" id="KW-1185">Reference proteome</keyword>
<evidence type="ECO:0000313" key="2">
    <source>
        <dbReference type="Proteomes" id="UP000630936"/>
    </source>
</evidence>
<protein>
    <submittedName>
        <fullName evidence="1">Uncharacterized protein</fullName>
    </submittedName>
</protein>
<comment type="caution">
    <text evidence="1">The sequence shown here is derived from an EMBL/GenBank/DDBJ whole genome shotgun (WGS) entry which is preliminary data.</text>
</comment>
<gene>
    <name evidence="1" type="ORF">GCM10010387_33010</name>
</gene>
<sequence>MNTFRRAATAATALSATAFALLGSVTLLTFGTSVREIFSLTIGIGA</sequence>
<dbReference type="RefSeq" id="WP_190123861.1">
    <property type="nucleotide sequence ID" value="NZ_BMWG01000009.1"/>
</dbReference>
<organism evidence="1 2">
    <name type="scientific">Streptomyces inusitatus</name>
    <dbReference type="NCBI Taxonomy" id="68221"/>
    <lineage>
        <taxon>Bacteria</taxon>
        <taxon>Bacillati</taxon>
        <taxon>Actinomycetota</taxon>
        <taxon>Actinomycetes</taxon>
        <taxon>Kitasatosporales</taxon>
        <taxon>Streptomycetaceae</taxon>
        <taxon>Streptomyces</taxon>
    </lineage>
</organism>
<accession>A0A918Q6W3</accession>
<dbReference type="EMBL" id="BMWG01000009">
    <property type="protein sequence ID" value="GGZ36349.1"/>
    <property type="molecule type" value="Genomic_DNA"/>
</dbReference>
<dbReference type="AlphaFoldDB" id="A0A918Q6W3"/>
<dbReference type="Proteomes" id="UP000630936">
    <property type="component" value="Unassembled WGS sequence"/>
</dbReference>